<dbReference type="Proteomes" id="UP000016931">
    <property type="component" value="Unassembled WGS sequence"/>
</dbReference>
<dbReference type="Gene3D" id="3.30.40.10">
    <property type="entry name" value="Zinc/RING finger domain, C3HC4 (zinc finger)"/>
    <property type="match status" value="1"/>
</dbReference>
<dbReference type="eggNOG" id="ENOG502SBGS">
    <property type="taxonomic scope" value="Eukaryota"/>
</dbReference>
<dbReference type="STRING" id="692275.M3B0A0"/>
<feature type="region of interest" description="Disordered" evidence="2">
    <location>
        <begin position="319"/>
        <end position="355"/>
    </location>
</feature>
<dbReference type="SMART" id="SM00184">
    <property type="entry name" value="RING"/>
    <property type="match status" value="1"/>
</dbReference>
<dbReference type="OMA" id="VCRKQIR"/>
<feature type="compositionally biased region" description="Basic and acidic residues" evidence="2">
    <location>
        <begin position="825"/>
        <end position="836"/>
    </location>
</feature>
<dbReference type="GeneID" id="27906004"/>
<organism evidence="4 5">
    <name type="scientific">Sphaerulina musiva (strain SO2202)</name>
    <name type="common">Poplar stem canker fungus</name>
    <name type="synonym">Septoria musiva</name>
    <dbReference type="NCBI Taxonomy" id="692275"/>
    <lineage>
        <taxon>Eukaryota</taxon>
        <taxon>Fungi</taxon>
        <taxon>Dikarya</taxon>
        <taxon>Ascomycota</taxon>
        <taxon>Pezizomycotina</taxon>
        <taxon>Dothideomycetes</taxon>
        <taxon>Dothideomycetidae</taxon>
        <taxon>Mycosphaerellales</taxon>
        <taxon>Mycosphaerellaceae</taxon>
        <taxon>Sphaerulina</taxon>
    </lineage>
</organism>
<dbReference type="InterPro" id="IPR001841">
    <property type="entry name" value="Znf_RING"/>
</dbReference>
<evidence type="ECO:0000256" key="1">
    <source>
        <dbReference type="PROSITE-ProRule" id="PRU00175"/>
    </source>
</evidence>
<accession>M3B0A0</accession>
<dbReference type="InterPro" id="IPR013083">
    <property type="entry name" value="Znf_RING/FYVE/PHD"/>
</dbReference>
<dbReference type="HOGENOM" id="CLU_012883_0_0_1"/>
<keyword evidence="1" id="KW-0863">Zinc-finger</keyword>
<evidence type="ECO:0000313" key="4">
    <source>
        <dbReference type="EMBL" id="EMF13217.1"/>
    </source>
</evidence>
<feature type="region of interest" description="Disordered" evidence="2">
    <location>
        <begin position="808"/>
        <end position="843"/>
    </location>
</feature>
<dbReference type="EMBL" id="KB456263">
    <property type="protein sequence ID" value="EMF13217.1"/>
    <property type="molecule type" value="Genomic_DNA"/>
</dbReference>
<protein>
    <recommendedName>
        <fullName evidence="3">RING-type domain-containing protein</fullName>
    </recommendedName>
</protein>
<feature type="domain" description="RING-type" evidence="3">
    <location>
        <begin position="852"/>
        <end position="901"/>
    </location>
</feature>
<dbReference type="AlphaFoldDB" id="M3B0A0"/>
<feature type="compositionally biased region" description="Polar residues" evidence="2">
    <location>
        <begin position="344"/>
        <end position="355"/>
    </location>
</feature>
<keyword evidence="5" id="KW-1185">Reference proteome</keyword>
<name>M3B0A0_SPHMS</name>
<keyword evidence="1" id="KW-0479">Metal-binding</keyword>
<evidence type="ECO:0000259" key="3">
    <source>
        <dbReference type="PROSITE" id="PS50089"/>
    </source>
</evidence>
<evidence type="ECO:0000256" key="2">
    <source>
        <dbReference type="SAM" id="MobiDB-lite"/>
    </source>
</evidence>
<feature type="compositionally biased region" description="Basic and acidic residues" evidence="2">
    <location>
        <begin position="319"/>
        <end position="331"/>
    </location>
</feature>
<dbReference type="GO" id="GO:0008270">
    <property type="term" value="F:zinc ion binding"/>
    <property type="evidence" value="ECO:0007669"/>
    <property type="project" value="UniProtKB-KW"/>
</dbReference>
<dbReference type="PROSITE" id="PS50089">
    <property type="entry name" value="ZF_RING_2"/>
    <property type="match status" value="1"/>
</dbReference>
<dbReference type="RefSeq" id="XP_016761338.1">
    <property type="nucleotide sequence ID" value="XM_016908867.1"/>
</dbReference>
<proteinExistence type="predicted"/>
<gene>
    <name evidence="4" type="ORF">SEPMUDRAFT_42363</name>
</gene>
<dbReference type="SUPFAM" id="SSF57850">
    <property type="entry name" value="RING/U-box"/>
    <property type="match status" value="1"/>
</dbReference>
<reference evidence="4 5" key="1">
    <citation type="journal article" date="2012" name="PLoS Pathog.">
        <title>Diverse lifestyles and strategies of plant pathogenesis encoded in the genomes of eighteen Dothideomycetes fungi.</title>
        <authorList>
            <person name="Ohm R.A."/>
            <person name="Feau N."/>
            <person name="Henrissat B."/>
            <person name="Schoch C.L."/>
            <person name="Horwitz B.A."/>
            <person name="Barry K.W."/>
            <person name="Condon B.J."/>
            <person name="Copeland A.C."/>
            <person name="Dhillon B."/>
            <person name="Glaser F."/>
            <person name="Hesse C.N."/>
            <person name="Kosti I."/>
            <person name="LaButti K."/>
            <person name="Lindquist E.A."/>
            <person name="Lucas S."/>
            <person name="Salamov A.A."/>
            <person name="Bradshaw R.E."/>
            <person name="Ciuffetti L."/>
            <person name="Hamelin R.C."/>
            <person name="Kema G.H.J."/>
            <person name="Lawrence C."/>
            <person name="Scott J.A."/>
            <person name="Spatafora J.W."/>
            <person name="Turgeon B.G."/>
            <person name="de Wit P.J.G.M."/>
            <person name="Zhong S."/>
            <person name="Goodwin S.B."/>
            <person name="Grigoriev I.V."/>
        </authorList>
    </citation>
    <scope>NUCLEOTIDE SEQUENCE [LARGE SCALE GENOMIC DNA]</scope>
    <source>
        <strain evidence="4 5">SO2202</strain>
    </source>
</reference>
<dbReference type="OrthoDB" id="1711136at2759"/>
<evidence type="ECO:0000313" key="5">
    <source>
        <dbReference type="Proteomes" id="UP000016931"/>
    </source>
</evidence>
<sequence length="913" mass="102774">MGTLTAGQPRLDHYCEHKLPTSCRLSSLGKCCACSDERPHAVGGNYSVYIDGIGYVPRGTRWQRYCWFCKEFWQHRVEVSGLLPSQTRIPQVPDIRVFLTRWYEFHQGYRLVKHADGSEERVAVVGEDFRDVSPGVLPRTLEELRAGRDRSEAEENERQAAIRELQARERLDPDAATGPSIEETLDQLLESASTEGEGQDDAIRNNIHAQAMVPLGTRNREYQARRIAALRRELHRMRNGIERVIEGLRDLGEEVPDHSDASNQLTDLGQTLDNITGGPSQEAASRAIASVNALTERTDATHSDQVLLNMQHRVSEARQHVEDARRNRDQAASELDEAEREFRTSQSRMRQLQNEQRTAENYMRLFGTREQMAAQGEAYQSPIGDMFHRAYERFHEAEQVRREERTLRQVLEDEARSGGEGVNAGLLELERRERDVWGVPQRAVASSPTVTQHTGDPFPRIRTPEVLVARDAESDLALDDEEVALEQYYTLLRRQGWSSEQSTAAVQAAEAERAELPGDIPAALASGGSSFVAGPPGQQLDAEPSVNNDRGLDALFVLTALSSSESLRSQLAGNPTTSYVERLLRMVRENNLSWNEREHVEAMLEDSNLIWGCGLPAERMRRRRQRGESVGFTELAHEMAVSDSTVIHDVEVMAEVFQMSAHLRRCAGIGPSEQLQMMCRLQRGERTPEDRAVLCRMLQSESTYSRAKHVHDLQYNREVDALTAESNRIRQQTAREGDHSRGELDARRRATHALALAAGRIAMRSSPAELLERLSNRDEASRAAHARLQENGAPEALRVRYRPLGVDLFPSTHSETDSEPETDEDAKGLDAKDTGRPADPASDEQLTVRLDCQVCYSQLADMACLPCGHLVMCQWCSDQHSPTMAHDRTRPRRAAACPVCRKQIRQKVRVFRA</sequence>
<dbReference type="Pfam" id="PF13920">
    <property type="entry name" value="zf-C3HC4_3"/>
    <property type="match status" value="1"/>
</dbReference>
<keyword evidence="1" id="KW-0862">Zinc</keyword>